<organism evidence="1 2">
    <name type="scientific">Natrialba magadii (strain ATCC 43099 / DSM 3394 / CCM 3739 / CIP 104546 / IAM 13178 / JCM 8861 / NBRC 102185 / NCIMB 2190 / MS3)</name>
    <name type="common">Natronobacterium magadii</name>
    <dbReference type="NCBI Taxonomy" id="547559"/>
    <lineage>
        <taxon>Archaea</taxon>
        <taxon>Methanobacteriati</taxon>
        <taxon>Methanobacteriota</taxon>
        <taxon>Stenosarchaea group</taxon>
        <taxon>Halobacteria</taxon>
        <taxon>Halobacteriales</taxon>
        <taxon>Natrialbaceae</taxon>
        <taxon>Natrialba</taxon>
    </lineage>
</organism>
<dbReference type="PaxDb" id="547559-Nmag_1189"/>
<dbReference type="Proteomes" id="UP000001879">
    <property type="component" value="Chromosome"/>
</dbReference>
<reference evidence="1 2" key="2">
    <citation type="journal article" date="2012" name="BMC Genomics">
        <title>A comparative genomics perspective on the genetic content of the alkaliphilic haloarchaeon Natrialba magadii ATCC 43099T.</title>
        <authorList>
            <person name="Siddaramappa S."/>
            <person name="Challacombe J.F."/>
            <person name="Decastro R.E."/>
            <person name="Pfeiffer F."/>
            <person name="Sastre D.E."/>
            <person name="Gimenez M.I."/>
            <person name="Paggi R.A."/>
            <person name="Detter J.C."/>
            <person name="Davenport K.W."/>
            <person name="Goodwin L.A."/>
            <person name="Kyrpides N."/>
            <person name="Tapia R."/>
            <person name="Pitluck S."/>
            <person name="Lucas S."/>
            <person name="Woyke T."/>
            <person name="Maupin-Furlow J.A."/>
        </authorList>
    </citation>
    <scope>NUCLEOTIDE SEQUENCE [LARGE SCALE GENOMIC DNA]</scope>
    <source>
        <strain evidence="2">ATCC 43099 / DSM 3394 / CCM 3739 / CIP 104546 / IAM 13178 / JCM 8861 / NBRC 102185 / NCIMB 2190 / MS3</strain>
    </source>
</reference>
<evidence type="ECO:0000313" key="2">
    <source>
        <dbReference type="Proteomes" id="UP000001879"/>
    </source>
</evidence>
<reference evidence="2" key="1">
    <citation type="submission" date="2010-02" db="EMBL/GenBank/DDBJ databases">
        <title>Complete sequence of chromosome of Natrialba magadii ATCC 43099.</title>
        <authorList>
            <consortium name="US DOE Joint Genome Institute"/>
            <person name="Lucas S."/>
            <person name="Copeland A."/>
            <person name="Lapidus A."/>
            <person name="Cheng J.-F."/>
            <person name="Bruce D."/>
            <person name="Goodwin L."/>
            <person name="Pitluck S."/>
            <person name="Davenport K."/>
            <person name="Saunders E."/>
            <person name="Detter J.C."/>
            <person name="Han C."/>
            <person name="Tapia R."/>
            <person name="Land M."/>
            <person name="Hauser L."/>
            <person name="Kyrpides N."/>
            <person name="Mikhailova N."/>
            <person name="De Castro R.E."/>
            <person name="Maupin-Furlow J.A."/>
            <person name="Woyke T."/>
        </authorList>
    </citation>
    <scope>NUCLEOTIDE SEQUENCE [LARGE SCALE GENOMIC DNA]</scope>
    <source>
        <strain evidence="2">ATCC 43099 / DSM 3394 / CCM 3739 / CIP 104546 / IAM 13178 / JCM 8861 / NBRC 102185 / NCIMB 2190 / MS3</strain>
    </source>
</reference>
<accession>D3SS46</accession>
<dbReference type="AlphaFoldDB" id="D3SS46"/>
<dbReference type="HOGENOM" id="CLU_1207646_0_0_2"/>
<gene>
    <name evidence="1" type="ordered locus">Nmag_1189</name>
</gene>
<dbReference type="eggNOG" id="arCOG10882">
    <property type="taxonomic scope" value="Archaea"/>
</dbReference>
<dbReference type="STRING" id="547559.Nmag_1189"/>
<sequence length="237" mass="27353">MTNNGHESMDAHIIGEDSVGIAVEVTDCKGYTNHVLFDRDGELIGHVHERFTEATQTDPEPARILKRVQFRARNEAHRQTEADLLLPILDWTVIEDTIGVLESFDVPQIMEHFEDFYEAIQDPPVDNVAYTALFLFLNDGRDELVRQSDPVAFYHENDDLAHTEFSFERDPDAYVTIPPLEEIFACDKRFRDLIIHQLKCRIRDLHYMQGCHPPEKYRVDGLGVNDSEIVPFNEQAK</sequence>
<dbReference type="Pfam" id="PF25858">
    <property type="entry name" value="DUF7958"/>
    <property type="match status" value="2"/>
</dbReference>
<dbReference type="EMBL" id="CP001932">
    <property type="protein sequence ID" value="ADD04772.1"/>
    <property type="molecule type" value="Genomic_DNA"/>
</dbReference>
<dbReference type="KEGG" id="nmg:Nmag_1189"/>
<evidence type="ECO:0000313" key="1">
    <source>
        <dbReference type="EMBL" id="ADD04772.1"/>
    </source>
</evidence>
<keyword evidence="2" id="KW-1185">Reference proteome</keyword>
<dbReference type="InterPro" id="IPR058264">
    <property type="entry name" value="DUF7958"/>
</dbReference>
<proteinExistence type="predicted"/>
<name>D3SS46_NATMM</name>
<protein>
    <submittedName>
        <fullName evidence="1">Uncharacterized protein</fullName>
    </submittedName>
</protein>